<dbReference type="Pfam" id="PF07498">
    <property type="entry name" value="Rho_N"/>
    <property type="match status" value="1"/>
</dbReference>
<comment type="function">
    <text evidence="9">Facilitates transcription termination by a mechanism that involves Rho binding to the nascent RNA, activation of Rho's RNA-dependent ATPase activity, and release of the mRNA from the DNA template.</text>
</comment>
<dbReference type="SMART" id="SM00959">
    <property type="entry name" value="Rho_N"/>
    <property type="match status" value="1"/>
</dbReference>
<dbReference type="InterPro" id="IPR011129">
    <property type="entry name" value="CSD"/>
</dbReference>
<dbReference type="RefSeq" id="WP_028480395.1">
    <property type="nucleotide sequence ID" value="NZ_LVVZ01000014.1"/>
</dbReference>
<evidence type="ECO:0000259" key="12">
    <source>
        <dbReference type="PROSITE" id="PS51856"/>
    </source>
</evidence>
<dbReference type="InterPro" id="IPR004665">
    <property type="entry name" value="Term_rho"/>
</dbReference>
<feature type="binding site" evidence="9">
    <location>
        <begin position="184"/>
        <end position="189"/>
    </location>
    <ligand>
        <name>ATP</name>
        <dbReference type="ChEBI" id="CHEBI:30616"/>
    </ligand>
</feature>
<dbReference type="GO" id="GO:0004386">
    <property type="term" value="F:helicase activity"/>
    <property type="evidence" value="ECO:0007669"/>
    <property type="project" value="UniProtKB-UniRule"/>
</dbReference>
<keyword evidence="8 9" id="KW-0804">Transcription</keyword>
<feature type="binding site" evidence="9">
    <location>
        <position position="215"/>
    </location>
    <ligand>
        <name>ATP</name>
        <dbReference type="ChEBI" id="CHEBI:30616"/>
    </ligand>
</feature>
<evidence type="ECO:0000313" key="14">
    <source>
        <dbReference type="Proteomes" id="UP000185783"/>
    </source>
</evidence>
<evidence type="ECO:0000256" key="3">
    <source>
        <dbReference type="ARBA" id="ARBA00022801"/>
    </source>
</evidence>
<dbReference type="InterPro" id="IPR027417">
    <property type="entry name" value="P-loop_NTPase"/>
</dbReference>
<dbReference type="CDD" id="cd04459">
    <property type="entry name" value="Rho_CSD"/>
    <property type="match status" value="1"/>
</dbReference>
<comment type="subunit">
    <text evidence="9">Homohexamer. The homohexamer assembles into an open ring structure.</text>
</comment>
<dbReference type="Pfam" id="PF00006">
    <property type="entry name" value="ATP-synt_ab"/>
    <property type="match status" value="1"/>
</dbReference>
<keyword evidence="3 9" id="KW-0378">Hydrolase</keyword>
<dbReference type="GO" id="GO:0005829">
    <property type="term" value="C:cytosol"/>
    <property type="evidence" value="ECO:0007669"/>
    <property type="project" value="UniProtKB-ARBA"/>
</dbReference>
<evidence type="ECO:0000256" key="10">
    <source>
        <dbReference type="NCBIfam" id="TIGR00767"/>
    </source>
</evidence>
<dbReference type="InterPro" id="IPR041703">
    <property type="entry name" value="Rho_factor_ATP-bd"/>
</dbReference>
<dbReference type="AlphaFoldDB" id="A0A1U7JIS6"/>
<comment type="caution">
    <text evidence="9">Lacks conserved residue(s) required for the propagation of feature annotation.</text>
</comment>
<dbReference type="CDD" id="cd01128">
    <property type="entry name" value="rho_factor_C"/>
    <property type="match status" value="1"/>
</dbReference>
<dbReference type="InterPro" id="IPR003593">
    <property type="entry name" value="AAA+_ATPase"/>
</dbReference>
<dbReference type="Gene3D" id="3.40.50.300">
    <property type="entry name" value="P-loop containing nucleotide triphosphate hydrolases"/>
    <property type="match status" value="1"/>
</dbReference>
<dbReference type="SMART" id="SM00357">
    <property type="entry name" value="CSP"/>
    <property type="match status" value="1"/>
</dbReference>
<feature type="domain" description="Rho RNA-BD" evidence="12">
    <location>
        <begin position="51"/>
        <end position="126"/>
    </location>
</feature>
<dbReference type="Gene3D" id="2.40.50.140">
    <property type="entry name" value="Nucleic acid-binding proteins"/>
    <property type="match status" value="1"/>
</dbReference>
<evidence type="ECO:0000313" key="13">
    <source>
        <dbReference type="EMBL" id="OKL44598.1"/>
    </source>
</evidence>
<dbReference type="SUPFAM" id="SSF50249">
    <property type="entry name" value="Nucleic acid-binding proteins"/>
    <property type="match status" value="1"/>
</dbReference>
<evidence type="ECO:0000256" key="7">
    <source>
        <dbReference type="ARBA" id="ARBA00023015"/>
    </source>
</evidence>
<proteinExistence type="inferred from homology"/>
<evidence type="ECO:0000256" key="6">
    <source>
        <dbReference type="ARBA" id="ARBA00022884"/>
    </source>
</evidence>
<keyword evidence="6 9" id="KW-0694">RNA-binding</keyword>
<dbReference type="GO" id="GO:0008186">
    <property type="term" value="F:ATP-dependent activity, acting on RNA"/>
    <property type="evidence" value="ECO:0007669"/>
    <property type="project" value="UniProtKB-UniRule"/>
</dbReference>
<dbReference type="PANTHER" id="PTHR46425:SF1">
    <property type="entry name" value="TRANSCRIPTION TERMINATION FACTOR RHO"/>
    <property type="match status" value="1"/>
</dbReference>
<dbReference type="NCBIfam" id="NF006886">
    <property type="entry name" value="PRK09376.1"/>
    <property type="match status" value="1"/>
</dbReference>
<evidence type="ECO:0000256" key="9">
    <source>
        <dbReference type="HAMAP-Rule" id="MF_01884"/>
    </source>
</evidence>
<dbReference type="Pfam" id="PF07497">
    <property type="entry name" value="Rho_RNA_bind"/>
    <property type="match status" value="1"/>
</dbReference>
<evidence type="ECO:0000256" key="11">
    <source>
        <dbReference type="PROSITE-ProRule" id="PRU01203"/>
    </source>
</evidence>
<dbReference type="InterPro" id="IPR012340">
    <property type="entry name" value="NA-bd_OB-fold"/>
</dbReference>
<protein>
    <recommendedName>
        <fullName evidence="9 10">Transcription termination factor Rho</fullName>
        <ecNumber evidence="9 10">3.6.4.-</ecNumber>
    </recommendedName>
    <alternativeName>
        <fullName evidence="9">ATP-dependent helicase Rho</fullName>
    </alternativeName>
</protein>
<name>A0A1U7JIS6_9HYPH</name>
<keyword evidence="14" id="KW-1185">Reference proteome</keyword>
<dbReference type="GO" id="GO:0005524">
    <property type="term" value="F:ATP binding"/>
    <property type="evidence" value="ECO:0007669"/>
    <property type="project" value="UniProtKB-UniRule"/>
</dbReference>
<comment type="similarity">
    <text evidence="9 11">Belongs to the Rho family.</text>
</comment>
<dbReference type="InterPro" id="IPR036269">
    <property type="entry name" value="Rho_N_sf"/>
</dbReference>
<evidence type="ECO:0000256" key="4">
    <source>
        <dbReference type="ARBA" id="ARBA00022806"/>
    </source>
</evidence>
<keyword evidence="7 9" id="KW-0805">Transcription regulation</keyword>
<keyword evidence="2 9" id="KW-0547">Nucleotide-binding</keyword>
<dbReference type="GO" id="GO:0003723">
    <property type="term" value="F:RNA binding"/>
    <property type="evidence" value="ECO:0007669"/>
    <property type="project" value="UniProtKB-UniRule"/>
</dbReference>
<dbReference type="FunFam" id="2.40.50.140:FF:000010">
    <property type="entry name" value="Transcription termination factor Rho"/>
    <property type="match status" value="1"/>
</dbReference>
<sequence>MREMKLKDLKEKTPTELLAFAEEHEVENANALRKQELMFAILKRLAEQDIEIVGEGVVEVLQDGFGFLRSPDANYLPGPDDIYVSPSQIRRFSLRTGDTVEGQIRSPKEGERYFALLKVNKINFEEPDKARHKVHFDNLTPLYPDHRFNLEIENPTKKDLSARVIDLVAPLGKGQRALITAPPRTGKTVFLQNIAQSITTNHPECYLIVLLIDERPEEVTDMQRTVNGEVVSSTFDEPAARHVQVAEMVIEKAKRLVEHGRDVVILLDSITRLGRAYNTVVPSSGKVLTGGVDANALQRPKRFFGAARNIEEGGSLTIIATALIDTGSRMDEVIFEEFKGTGNSEIILDRKISDKRVFPAVDIQRSGTRKEELLVPADKLKKTFVLRRILNPMGTVDAAEFLMDKLRQTKSNEEFFDSMNT</sequence>
<dbReference type="GO" id="GO:0006353">
    <property type="term" value="P:DNA-templated transcription termination"/>
    <property type="evidence" value="ECO:0007669"/>
    <property type="project" value="UniProtKB-UniRule"/>
</dbReference>
<dbReference type="Gene3D" id="1.10.720.10">
    <property type="match status" value="1"/>
</dbReference>
<dbReference type="GO" id="GO:0016787">
    <property type="term" value="F:hydrolase activity"/>
    <property type="evidence" value="ECO:0007669"/>
    <property type="project" value="UniProtKB-KW"/>
</dbReference>
<comment type="caution">
    <text evidence="13">The sequence shown here is derived from an EMBL/GenBank/DDBJ whole genome shotgun (WGS) entry which is preliminary data.</text>
</comment>
<dbReference type="SUPFAM" id="SSF68912">
    <property type="entry name" value="Rho N-terminal domain-like"/>
    <property type="match status" value="1"/>
</dbReference>
<accession>A0A1U7JIS6</accession>
<dbReference type="EMBL" id="LVVZ01000014">
    <property type="protein sequence ID" value="OKL44598.1"/>
    <property type="molecule type" value="Genomic_DNA"/>
</dbReference>
<evidence type="ECO:0000256" key="5">
    <source>
        <dbReference type="ARBA" id="ARBA00022840"/>
    </source>
</evidence>
<dbReference type="InterPro" id="IPR000194">
    <property type="entry name" value="ATPase_F1/V1/A1_a/bsu_nucl-bd"/>
</dbReference>
<dbReference type="InterPro" id="IPR011113">
    <property type="entry name" value="Rho_RNA-bd"/>
</dbReference>
<dbReference type="OrthoDB" id="9805197at2"/>
<dbReference type="EC" id="3.6.4.-" evidence="9 10"/>
<dbReference type="HAMAP" id="MF_01884">
    <property type="entry name" value="Rho"/>
    <property type="match status" value="1"/>
</dbReference>
<dbReference type="Proteomes" id="UP000185783">
    <property type="component" value="Unassembled WGS sequence"/>
</dbReference>
<dbReference type="PANTHER" id="PTHR46425">
    <property type="entry name" value="TRANSCRIPTION TERMINATION FACTOR RHO"/>
    <property type="match status" value="1"/>
</dbReference>
<dbReference type="PROSITE" id="PS51856">
    <property type="entry name" value="RHO_RNA_BD"/>
    <property type="match status" value="1"/>
</dbReference>
<evidence type="ECO:0000256" key="2">
    <source>
        <dbReference type="ARBA" id="ARBA00022741"/>
    </source>
</evidence>
<keyword evidence="1 9" id="KW-0806">Transcription termination</keyword>
<gene>
    <name evidence="9" type="primary">rho</name>
    <name evidence="13" type="ORF">A3843_09480</name>
</gene>
<dbReference type="InterPro" id="IPR011112">
    <property type="entry name" value="Rho-like_N"/>
</dbReference>
<evidence type="ECO:0000256" key="8">
    <source>
        <dbReference type="ARBA" id="ARBA00023163"/>
    </source>
</evidence>
<keyword evidence="5 9" id="KW-0067">ATP-binding</keyword>
<keyword evidence="4 9" id="KW-0347">Helicase</keyword>
<dbReference type="FunFam" id="3.40.50.300:FF:000072">
    <property type="entry name" value="Transcription termination factor Rho"/>
    <property type="match status" value="1"/>
</dbReference>
<organism evidence="13 14">
    <name type="scientific">Pseudovibrio exalbescens</name>
    <dbReference type="NCBI Taxonomy" id="197461"/>
    <lineage>
        <taxon>Bacteria</taxon>
        <taxon>Pseudomonadati</taxon>
        <taxon>Pseudomonadota</taxon>
        <taxon>Alphaproteobacteria</taxon>
        <taxon>Hyphomicrobiales</taxon>
        <taxon>Stappiaceae</taxon>
        <taxon>Pseudovibrio</taxon>
    </lineage>
</organism>
<reference evidence="13 14" key="1">
    <citation type="submission" date="2016-03" db="EMBL/GenBank/DDBJ databases">
        <title>Genome sequence of Nesiotobacter sp. nov., a moderately halophilic alphaproteobacterium isolated from the Yellow Sea, China.</title>
        <authorList>
            <person name="Zhang G."/>
            <person name="Zhang R."/>
        </authorList>
    </citation>
    <scope>NUCLEOTIDE SEQUENCE [LARGE SCALE GENOMIC DNA]</scope>
    <source>
        <strain evidence="13 14">WB1-6</strain>
    </source>
</reference>
<feature type="binding site" evidence="9">
    <location>
        <begin position="172"/>
        <end position="177"/>
    </location>
    <ligand>
        <name>ATP</name>
        <dbReference type="ChEBI" id="CHEBI:30616"/>
    </ligand>
</feature>
<dbReference type="NCBIfam" id="TIGR00767">
    <property type="entry name" value="rho"/>
    <property type="match status" value="1"/>
</dbReference>
<dbReference type="SUPFAM" id="SSF52540">
    <property type="entry name" value="P-loop containing nucleoside triphosphate hydrolases"/>
    <property type="match status" value="1"/>
</dbReference>
<evidence type="ECO:0000256" key="1">
    <source>
        <dbReference type="ARBA" id="ARBA00022472"/>
    </source>
</evidence>
<dbReference type="SMART" id="SM00382">
    <property type="entry name" value="AAA"/>
    <property type="match status" value="1"/>
</dbReference>
<dbReference type="STRING" id="197461.A3843_09480"/>